<dbReference type="GO" id="GO:0005886">
    <property type="term" value="C:plasma membrane"/>
    <property type="evidence" value="ECO:0007669"/>
    <property type="project" value="UniProtKB-SubCell"/>
</dbReference>
<evidence type="ECO:0000256" key="4">
    <source>
        <dbReference type="ARBA" id="ARBA00022692"/>
    </source>
</evidence>
<dbReference type="OrthoDB" id="105720at2"/>
<feature type="transmembrane region" description="Helical" evidence="7">
    <location>
        <begin position="126"/>
        <end position="142"/>
    </location>
</feature>
<keyword evidence="6 7" id="KW-0472">Membrane</keyword>
<evidence type="ECO:0000256" key="2">
    <source>
        <dbReference type="ARBA" id="ARBA00022448"/>
    </source>
</evidence>
<feature type="transmembrane region" description="Helical" evidence="7">
    <location>
        <begin position="382"/>
        <end position="401"/>
    </location>
</feature>
<feature type="transmembrane region" description="Helical" evidence="7">
    <location>
        <begin position="154"/>
        <end position="177"/>
    </location>
</feature>
<name>A0A167VWC1_9BURK</name>
<dbReference type="GO" id="GO:0022857">
    <property type="term" value="F:transmembrane transporter activity"/>
    <property type="evidence" value="ECO:0007669"/>
    <property type="project" value="InterPro"/>
</dbReference>
<evidence type="ECO:0000256" key="1">
    <source>
        <dbReference type="ARBA" id="ARBA00004651"/>
    </source>
</evidence>
<dbReference type="Proteomes" id="UP000076852">
    <property type="component" value="Chromosome 1"/>
</dbReference>
<comment type="subcellular location">
    <subcellularLocation>
        <location evidence="1">Cell membrane</location>
        <topology evidence="1">Multi-pass membrane protein</topology>
    </subcellularLocation>
</comment>
<protein>
    <submittedName>
        <fullName evidence="8">Multidrug transporter</fullName>
    </submittedName>
</protein>
<dbReference type="PANTHER" id="PTHR30509">
    <property type="entry name" value="P-HYDROXYBENZOIC ACID EFFLUX PUMP SUBUNIT-RELATED"/>
    <property type="match status" value="1"/>
</dbReference>
<dbReference type="STRING" id="1804984.AYM40_07315"/>
<sequence>MSAADYLPESLLLAGRYLRAELTSYPGRINVVLRCVLTSALVIVISMTLQVPLLALSLIVVFYVTQSNVVITRLIGIMFMVGSTLAISSAILLLKFTFDYPMIRIIVASALFFCSVYLIRITKIGIVFFIVAIVIIYVQSFVDVTDDAELLTRSVLWVWVAVNYAIVLTLLINTLLLPAEPRHQLKEEIHRQLAAIDARLAWLIDGGEKPAPIPPATFQQGVLTLQKLLRFAVMRDAQYRANEAHQLACIATVSRLYRAAGELPVTLLSRPATPVGMLRELRENCRILGDAIVAERPFHTLPGSIPGQGATVFAIAQLDEMQRALEAFSNLGVRATSPDAPKVKEPMIALDAFNNPVYVRFALKTLFAVLICYIFYNAADWQGIHTIMLTCLIMALPSLGASAQRGMLRVGGALVGSAIALFMVVFVIPHLDDIVGLLLMSLPVIALGSWISAGSERSSYAGIQIMFTFTFALALLEHFRPSTNLTEIRDRMVGILLGVGVSTLIQMAIWPEGEGDALRLKLADMLRVVAVLLRPHPDDMAAPDHLSYAQQHLRGWAALADCESVLARVALEPGWHEGEDEHMTLRAQAVLAQGREIMLAGNAFHIEVSAQAARLSNEVREAARVVQERAAAELNRYADDLVSSPPAALAPQRIALDVLEGNVSTGVDDDLAEREWASALILRAGRNLVRQLTGLPEWHVPEPVSVGVHKSHEHE</sequence>
<evidence type="ECO:0000256" key="3">
    <source>
        <dbReference type="ARBA" id="ARBA00022475"/>
    </source>
</evidence>
<feature type="transmembrane region" description="Helical" evidence="7">
    <location>
        <begin position="71"/>
        <end position="94"/>
    </location>
</feature>
<evidence type="ECO:0000256" key="6">
    <source>
        <dbReference type="ARBA" id="ARBA00023136"/>
    </source>
</evidence>
<accession>A0A167VWC1</accession>
<dbReference type="KEGG" id="buz:AYM40_07315"/>
<dbReference type="PANTHER" id="PTHR30509:SF9">
    <property type="entry name" value="MULTIDRUG RESISTANCE PROTEIN MDTO"/>
    <property type="match status" value="1"/>
</dbReference>
<keyword evidence="4 7" id="KW-0812">Transmembrane</keyword>
<feature type="transmembrane region" description="Helical" evidence="7">
    <location>
        <begin position="491"/>
        <end position="510"/>
    </location>
</feature>
<feature type="transmembrane region" description="Helical" evidence="7">
    <location>
        <begin position="31"/>
        <end position="64"/>
    </location>
</feature>
<dbReference type="EMBL" id="CP014578">
    <property type="protein sequence ID" value="ANB72193.1"/>
    <property type="molecule type" value="Genomic_DNA"/>
</dbReference>
<feature type="transmembrane region" description="Helical" evidence="7">
    <location>
        <begin position="408"/>
        <end position="428"/>
    </location>
</feature>
<evidence type="ECO:0000313" key="9">
    <source>
        <dbReference type="Proteomes" id="UP000076852"/>
    </source>
</evidence>
<evidence type="ECO:0000256" key="7">
    <source>
        <dbReference type="SAM" id="Phobius"/>
    </source>
</evidence>
<organism evidence="8 9">
    <name type="scientific">Paraburkholderia phytofirmans OLGA172</name>
    <dbReference type="NCBI Taxonomy" id="1417228"/>
    <lineage>
        <taxon>Bacteria</taxon>
        <taxon>Pseudomonadati</taxon>
        <taxon>Pseudomonadota</taxon>
        <taxon>Betaproteobacteria</taxon>
        <taxon>Burkholderiales</taxon>
        <taxon>Burkholderiaceae</taxon>
        <taxon>Paraburkholderia</taxon>
    </lineage>
</organism>
<feature type="transmembrane region" description="Helical" evidence="7">
    <location>
        <begin position="100"/>
        <end position="119"/>
    </location>
</feature>
<gene>
    <name evidence="8" type="ORF">AYM40_07315</name>
</gene>
<feature type="transmembrane region" description="Helical" evidence="7">
    <location>
        <begin position="357"/>
        <end position="376"/>
    </location>
</feature>
<keyword evidence="5 7" id="KW-1133">Transmembrane helix</keyword>
<evidence type="ECO:0000256" key="5">
    <source>
        <dbReference type="ARBA" id="ARBA00022989"/>
    </source>
</evidence>
<dbReference type="InterPro" id="IPR006726">
    <property type="entry name" value="PHBA_efflux_AaeB/fusaric-R"/>
</dbReference>
<keyword evidence="9" id="KW-1185">Reference proteome</keyword>
<evidence type="ECO:0000313" key="8">
    <source>
        <dbReference type="EMBL" id="ANB72193.1"/>
    </source>
</evidence>
<proteinExistence type="predicted"/>
<feature type="transmembrane region" description="Helical" evidence="7">
    <location>
        <begin position="460"/>
        <end position="479"/>
    </location>
</feature>
<keyword evidence="3" id="KW-1003">Cell membrane</keyword>
<dbReference type="RefSeq" id="WP_063495631.1">
    <property type="nucleotide sequence ID" value="NZ_CP014578.1"/>
</dbReference>
<dbReference type="AlphaFoldDB" id="A0A167VWC1"/>
<keyword evidence="2" id="KW-0813">Transport</keyword>
<dbReference type="Pfam" id="PF04632">
    <property type="entry name" value="FUSC"/>
    <property type="match status" value="1"/>
</dbReference>
<reference evidence="8 9" key="1">
    <citation type="journal article" date="2016" name="Gene">
        <title>PacBio SMRT assembly of a complex multi-replicon genome reveals chlorocatechol degradative operon in a region of genome plasticity.</title>
        <authorList>
            <person name="Ricker N."/>
            <person name="Shen S.Y."/>
            <person name="Goordial J."/>
            <person name="Jin S."/>
            <person name="Fulthorpe R.R."/>
        </authorList>
    </citation>
    <scope>NUCLEOTIDE SEQUENCE [LARGE SCALE GENOMIC DNA]</scope>
    <source>
        <strain evidence="8 9">OLGA172</strain>
    </source>
</reference>